<dbReference type="HOGENOM" id="CLU_408194_0_0_0"/>
<keyword evidence="1" id="KW-0732">Signal</keyword>
<dbReference type="AlphaFoldDB" id="A7NGJ6"/>
<dbReference type="STRING" id="383372.Rcas_0452"/>
<organism evidence="2 3">
    <name type="scientific">Roseiflexus castenholzii (strain DSM 13941 / HLO8)</name>
    <dbReference type="NCBI Taxonomy" id="383372"/>
    <lineage>
        <taxon>Bacteria</taxon>
        <taxon>Bacillati</taxon>
        <taxon>Chloroflexota</taxon>
        <taxon>Chloroflexia</taxon>
        <taxon>Chloroflexales</taxon>
        <taxon>Roseiflexineae</taxon>
        <taxon>Roseiflexaceae</taxon>
        <taxon>Roseiflexus</taxon>
    </lineage>
</organism>
<dbReference type="eggNOG" id="ENOG5032QZE">
    <property type="taxonomic scope" value="Bacteria"/>
</dbReference>
<evidence type="ECO:0000313" key="2">
    <source>
        <dbReference type="EMBL" id="ABU56583.1"/>
    </source>
</evidence>
<reference evidence="2 3" key="1">
    <citation type="submission" date="2007-08" db="EMBL/GenBank/DDBJ databases">
        <title>Complete sequence of Roseiflexus castenholzii DSM 13941.</title>
        <authorList>
            <consortium name="US DOE Joint Genome Institute"/>
            <person name="Copeland A."/>
            <person name="Lucas S."/>
            <person name="Lapidus A."/>
            <person name="Barry K."/>
            <person name="Glavina del Rio T."/>
            <person name="Dalin E."/>
            <person name="Tice H."/>
            <person name="Pitluck S."/>
            <person name="Thompson L.S."/>
            <person name="Brettin T."/>
            <person name="Bruce D."/>
            <person name="Detter J.C."/>
            <person name="Han C."/>
            <person name="Tapia R."/>
            <person name="Schmutz J."/>
            <person name="Larimer F."/>
            <person name="Land M."/>
            <person name="Hauser L."/>
            <person name="Kyrpides N."/>
            <person name="Mikhailova N."/>
            <person name="Bryant D.A."/>
            <person name="Hanada S."/>
            <person name="Tsukatani Y."/>
            <person name="Richardson P."/>
        </authorList>
    </citation>
    <scope>NUCLEOTIDE SEQUENCE [LARGE SCALE GENOMIC DNA]</scope>
    <source>
        <strain evidence="3">DSM 13941 / HLO8</strain>
    </source>
</reference>
<evidence type="ECO:0008006" key="4">
    <source>
        <dbReference type="Google" id="ProtNLM"/>
    </source>
</evidence>
<dbReference type="InterPro" id="IPR029062">
    <property type="entry name" value="Class_I_gatase-like"/>
</dbReference>
<dbReference type="Proteomes" id="UP000000263">
    <property type="component" value="Chromosome"/>
</dbReference>
<proteinExistence type="predicted"/>
<evidence type="ECO:0000256" key="1">
    <source>
        <dbReference type="SAM" id="SignalP"/>
    </source>
</evidence>
<dbReference type="Gene3D" id="3.40.50.880">
    <property type="match status" value="1"/>
</dbReference>
<name>A7NGJ6_ROSCS</name>
<keyword evidence="3" id="KW-1185">Reference proteome</keyword>
<sequence>MTMTKRTSRPIISRRRFLQACACTVAAGALGATGYVVANAPLPPPYPESSVFQTPVAGIPTPGAPILLVTNPGAQPSFGAYLGAILRAEGFVAFRMARLDAINPALLAQFPLVLLTVGPLTAEASDLFRAYVLNGGHLIAFRPDPRLADLMGVRALGGDVTDGMLAVADHLLAQGITTQALQVHTPMAQYELAGAEAVAWIARRDSSRTSYPAVTLMRAKKGIAALWAFDLPRNIALIRQGNPAAANQERDGMEGVRTVDLFVDWIDLDRIDIPQADEQQRLLANMIHALAGEAPLPRLWHLPAGASAVLVATGDAHGLLASHIATALELVSRYDGALSIYYAPPPMSNRSRTLRRVRWLAEELPVAGAVFTDDAGYPTPKDVARWRERGHGFGLHPYVEQGVGKGYHEYWNTFIKLGYGPAEPTVRTHRVLWSGWVETARVQAQYGLRMSLDHYHSGPLMRRADGRWVHGYLTGSGLPMPFVDEQGNLLRVYQQHTHIVDEHLMRVFDTGYEMGVDVNEAIAIACRQIDAAVEQYPSALGLQCHIDPFAFGGEKAEAASVWFDRVLDHAASRGVMIVSAEQWLAFTEMRDQAEMRNLMWNESEGVLMFEAVISAESQRAPALLLPLEHRRRILRQVTIDSVLASAEQKRVGGVAYGAVALAAGRRQVRAYYR</sequence>
<feature type="signal peptide" evidence="1">
    <location>
        <begin position="1"/>
        <end position="38"/>
    </location>
</feature>
<accession>A7NGJ6</accession>
<dbReference type="NCBIfam" id="TIGR01409">
    <property type="entry name" value="TAT_signal_seq"/>
    <property type="match status" value="1"/>
</dbReference>
<gene>
    <name evidence="2" type="ordered locus">Rcas_0452</name>
</gene>
<dbReference type="PROSITE" id="PS51318">
    <property type="entry name" value="TAT"/>
    <property type="match status" value="1"/>
</dbReference>
<protein>
    <recommendedName>
        <fullName evidence="4">Twin-arginine translocation signal domain-containing protein</fullName>
    </recommendedName>
</protein>
<dbReference type="SUPFAM" id="SSF52317">
    <property type="entry name" value="Class I glutamine amidotransferase-like"/>
    <property type="match status" value="1"/>
</dbReference>
<dbReference type="KEGG" id="rca:Rcas_0452"/>
<dbReference type="InterPro" id="IPR006311">
    <property type="entry name" value="TAT_signal"/>
</dbReference>
<dbReference type="InterPro" id="IPR019546">
    <property type="entry name" value="TAT_signal_bac_arc"/>
</dbReference>
<feature type="chain" id="PRO_5002713791" description="Twin-arginine translocation signal domain-containing protein" evidence="1">
    <location>
        <begin position="39"/>
        <end position="673"/>
    </location>
</feature>
<dbReference type="EMBL" id="CP000804">
    <property type="protein sequence ID" value="ABU56583.1"/>
    <property type="molecule type" value="Genomic_DNA"/>
</dbReference>
<evidence type="ECO:0000313" key="3">
    <source>
        <dbReference type="Proteomes" id="UP000000263"/>
    </source>
</evidence>